<dbReference type="AlphaFoldDB" id="A0A1F6Y9N7"/>
<accession>A0A1F6Y9N7</accession>
<evidence type="ECO:0000313" key="3">
    <source>
        <dbReference type="Proteomes" id="UP000176192"/>
    </source>
</evidence>
<dbReference type="EMBL" id="MFVV01000025">
    <property type="protein sequence ID" value="OGJ03078.1"/>
    <property type="molecule type" value="Genomic_DNA"/>
</dbReference>
<dbReference type="STRING" id="1801797.A3G06_02250"/>
<keyword evidence="1" id="KW-1133">Transmembrane helix</keyword>
<comment type="caution">
    <text evidence="2">The sequence shown here is derived from an EMBL/GenBank/DDBJ whole genome shotgun (WGS) entry which is preliminary data.</text>
</comment>
<protein>
    <submittedName>
        <fullName evidence="2">Uncharacterized protein</fullName>
    </submittedName>
</protein>
<sequence length="80" mass="8765">MFKRIAKYTGVFVIILLMFPVILVKSGFDKFIKLFLKDDQSIRNRAVDKFAESLSNNEARADAIFSSCSSCGGSCGCSSA</sequence>
<proteinExistence type="predicted"/>
<dbReference type="Proteomes" id="UP000176192">
    <property type="component" value="Unassembled WGS sequence"/>
</dbReference>
<reference evidence="2 3" key="1">
    <citation type="journal article" date="2016" name="Nat. Commun.">
        <title>Thousands of microbial genomes shed light on interconnected biogeochemical processes in an aquifer system.</title>
        <authorList>
            <person name="Anantharaman K."/>
            <person name="Brown C.T."/>
            <person name="Hug L.A."/>
            <person name="Sharon I."/>
            <person name="Castelle C.J."/>
            <person name="Probst A.J."/>
            <person name="Thomas B.C."/>
            <person name="Singh A."/>
            <person name="Wilkins M.J."/>
            <person name="Karaoz U."/>
            <person name="Brodie E.L."/>
            <person name="Williams K.H."/>
            <person name="Hubbard S.S."/>
            <person name="Banfield J.F."/>
        </authorList>
    </citation>
    <scope>NUCLEOTIDE SEQUENCE [LARGE SCALE GENOMIC DNA]</scope>
</reference>
<evidence type="ECO:0000313" key="2">
    <source>
        <dbReference type="EMBL" id="OGJ03078.1"/>
    </source>
</evidence>
<evidence type="ECO:0000256" key="1">
    <source>
        <dbReference type="SAM" id="Phobius"/>
    </source>
</evidence>
<name>A0A1F6Y9N7_9BACT</name>
<keyword evidence="1" id="KW-0472">Membrane</keyword>
<keyword evidence="1" id="KW-0812">Transmembrane</keyword>
<organism evidence="2 3">
    <name type="scientific">Candidatus Nomurabacteria bacterium RIFCSPLOWO2_12_FULL_46_14</name>
    <dbReference type="NCBI Taxonomy" id="1801797"/>
    <lineage>
        <taxon>Bacteria</taxon>
        <taxon>Candidatus Nomuraibacteriota</taxon>
    </lineage>
</organism>
<gene>
    <name evidence="2" type="ORF">A3G06_02250</name>
</gene>
<feature type="transmembrane region" description="Helical" evidence="1">
    <location>
        <begin position="6"/>
        <end position="24"/>
    </location>
</feature>